<evidence type="ECO:0000313" key="2">
    <source>
        <dbReference type="Proteomes" id="UP000625711"/>
    </source>
</evidence>
<proteinExistence type="predicted"/>
<keyword evidence="2" id="KW-1185">Reference proteome</keyword>
<sequence length="91" mass="10432">MKNNSRWLISEPDELAANRETLLRLVAAVQPPARDDPAGRWVPQEMWSSTIAEERRGRRPRSTGSLVEVKFGEPTMYTGRMAMKIDHPDRI</sequence>
<organism evidence="1 2">
    <name type="scientific">Rhynchophorus ferrugineus</name>
    <name type="common">Red palm weevil</name>
    <name type="synonym">Curculio ferrugineus</name>
    <dbReference type="NCBI Taxonomy" id="354439"/>
    <lineage>
        <taxon>Eukaryota</taxon>
        <taxon>Metazoa</taxon>
        <taxon>Ecdysozoa</taxon>
        <taxon>Arthropoda</taxon>
        <taxon>Hexapoda</taxon>
        <taxon>Insecta</taxon>
        <taxon>Pterygota</taxon>
        <taxon>Neoptera</taxon>
        <taxon>Endopterygota</taxon>
        <taxon>Coleoptera</taxon>
        <taxon>Polyphaga</taxon>
        <taxon>Cucujiformia</taxon>
        <taxon>Curculionidae</taxon>
        <taxon>Dryophthorinae</taxon>
        <taxon>Rhynchophorus</taxon>
    </lineage>
</organism>
<protein>
    <submittedName>
        <fullName evidence="1">Uncharacterized protein</fullName>
    </submittedName>
</protein>
<evidence type="ECO:0000313" key="1">
    <source>
        <dbReference type="EMBL" id="KAF7280805.1"/>
    </source>
</evidence>
<dbReference type="Proteomes" id="UP000625711">
    <property type="component" value="Unassembled WGS sequence"/>
</dbReference>
<dbReference type="EMBL" id="JAACXV010000273">
    <property type="protein sequence ID" value="KAF7280805.1"/>
    <property type="molecule type" value="Genomic_DNA"/>
</dbReference>
<reference evidence="1" key="1">
    <citation type="submission" date="2020-08" db="EMBL/GenBank/DDBJ databases">
        <title>Genome sequencing and assembly of the red palm weevil Rhynchophorus ferrugineus.</title>
        <authorList>
            <person name="Dias G.B."/>
            <person name="Bergman C.M."/>
            <person name="Manee M."/>
        </authorList>
    </citation>
    <scope>NUCLEOTIDE SEQUENCE</scope>
    <source>
        <strain evidence="1">AA-2017</strain>
        <tissue evidence="1">Whole larva</tissue>
    </source>
</reference>
<comment type="caution">
    <text evidence="1">The sequence shown here is derived from an EMBL/GenBank/DDBJ whole genome shotgun (WGS) entry which is preliminary data.</text>
</comment>
<accession>A0A834IHD5</accession>
<dbReference type="AlphaFoldDB" id="A0A834IHD5"/>
<name>A0A834IHD5_RHYFE</name>
<gene>
    <name evidence="1" type="ORF">GWI33_005468</name>
</gene>